<dbReference type="Gene3D" id="3.40.50.620">
    <property type="entry name" value="HUPs"/>
    <property type="match status" value="1"/>
</dbReference>
<dbReference type="Pfam" id="PF01687">
    <property type="entry name" value="Flavokinase"/>
    <property type="match status" value="1"/>
</dbReference>
<feature type="domain" description="Riboflavin kinase" evidence="16">
    <location>
        <begin position="192"/>
        <end position="316"/>
    </location>
</feature>
<dbReference type="InParanoid" id="A0A330L9Z9"/>
<keyword evidence="10 15" id="KW-0274">FAD</keyword>
<dbReference type="FunCoup" id="A0A330L9Z9">
    <property type="interactions" value="406"/>
</dbReference>
<dbReference type="UniPathway" id="UPA00276">
    <property type="reaction ID" value="UER00406"/>
</dbReference>
<dbReference type="InterPro" id="IPR015865">
    <property type="entry name" value="Riboflavin_kinase_bac/euk"/>
</dbReference>
<evidence type="ECO:0000256" key="3">
    <source>
        <dbReference type="ARBA" id="ARBA00005201"/>
    </source>
</evidence>
<keyword evidence="18" id="KW-1185">Reference proteome</keyword>
<dbReference type="SUPFAM" id="SSF52374">
    <property type="entry name" value="Nucleotidylyl transferase"/>
    <property type="match status" value="1"/>
</dbReference>
<keyword evidence="11 15" id="KW-0067">ATP-binding</keyword>
<keyword evidence="8 15" id="KW-0547">Nucleotide-binding</keyword>
<evidence type="ECO:0000256" key="8">
    <source>
        <dbReference type="ARBA" id="ARBA00022741"/>
    </source>
</evidence>
<dbReference type="PIRSF" id="PIRSF004491">
    <property type="entry name" value="FAD_Synth"/>
    <property type="match status" value="1"/>
</dbReference>
<dbReference type="InterPro" id="IPR023465">
    <property type="entry name" value="Riboflavin_kinase_dom_sf"/>
</dbReference>
<evidence type="ECO:0000256" key="4">
    <source>
        <dbReference type="ARBA" id="ARBA00022630"/>
    </source>
</evidence>
<evidence type="ECO:0000313" key="17">
    <source>
        <dbReference type="EMBL" id="SPP66527.1"/>
    </source>
</evidence>
<evidence type="ECO:0000256" key="1">
    <source>
        <dbReference type="ARBA" id="ARBA00002121"/>
    </source>
</evidence>
<evidence type="ECO:0000256" key="2">
    <source>
        <dbReference type="ARBA" id="ARBA00004726"/>
    </source>
</evidence>
<dbReference type="AlphaFoldDB" id="A0A330L9Z9"/>
<dbReference type="EC" id="2.7.1.26" evidence="15"/>
<comment type="pathway">
    <text evidence="2 15">Cofactor biosynthesis; FAD biosynthesis; FAD from FMN: step 1/1.</text>
</comment>
<dbReference type="NCBIfam" id="NF004160">
    <property type="entry name" value="PRK05627.1-3"/>
    <property type="match status" value="1"/>
</dbReference>
<dbReference type="GO" id="GO:0006747">
    <property type="term" value="P:FAD biosynthetic process"/>
    <property type="evidence" value="ECO:0007669"/>
    <property type="project" value="UniProtKB-UniRule"/>
</dbReference>
<evidence type="ECO:0000313" key="18">
    <source>
        <dbReference type="Proteomes" id="UP000248168"/>
    </source>
</evidence>
<dbReference type="EMBL" id="OUNR01000020">
    <property type="protein sequence ID" value="SPP66527.1"/>
    <property type="molecule type" value="Genomic_DNA"/>
</dbReference>
<dbReference type="PANTHER" id="PTHR22749">
    <property type="entry name" value="RIBOFLAVIN KINASE/FMN ADENYLYLTRANSFERASE"/>
    <property type="match status" value="1"/>
</dbReference>
<dbReference type="SMART" id="SM00904">
    <property type="entry name" value="Flavokinase"/>
    <property type="match status" value="1"/>
</dbReference>
<evidence type="ECO:0000256" key="11">
    <source>
        <dbReference type="ARBA" id="ARBA00022840"/>
    </source>
</evidence>
<keyword evidence="5 15" id="KW-0288">FMN</keyword>
<evidence type="ECO:0000259" key="16">
    <source>
        <dbReference type="SMART" id="SM00904"/>
    </source>
</evidence>
<dbReference type="InterPro" id="IPR023468">
    <property type="entry name" value="Riboflavin_kinase"/>
</dbReference>
<comment type="catalytic activity">
    <reaction evidence="14 15">
        <text>FMN + ATP + H(+) = FAD + diphosphate</text>
        <dbReference type="Rhea" id="RHEA:17237"/>
        <dbReference type="ChEBI" id="CHEBI:15378"/>
        <dbReference type="ChEBI" id="CHEBI:30616"/>
        <dbReference type="ChEBI" id="CHEBI:33019"/>
        <dbReference type="ChEBI" id="CHEBI:57692"/>
        <dbReference type="ChEBI" id="CHEBI:58210"/>
        <dbReference type="EC" id="2.7.7.2"/>
    </reaction>
</comment>
<keyword evidence="12" id="KW-0511">Multifunctional enzyme</keyword>
<keyword evidence="9 15" id="KW-0418">Kinase</keyword>
<dbReference type="SUPFAM" id="SSF82114">
    <property type="entry name" value="Riboflavin kinase-like"/>
    <property type="match status" value="1"/>
</dbReference>
<evidence type="ECO:0000256" key="15">
    <source>
        <dbReference type="PIRNR" id="PIRNR004491"/>
    </source>
</evidence>
<dbReference type="CDD" id="cd02064">
    <property type="entry name" value="FAD_synthetase_N"/>
    <property type="match status" value="1"/>
</dbReference>
<dbReference type="InterPro" id="IPR002606">
    <property type="entry name" value="Riboflavin_kinase_bac"/>
</dbReference>
<proteinExistence type="inferred from homology"/>
<dbReference type="PANTHER" id="PTHR22749:SF6">
    <property type="entry name" value="RIBOFLAVIN KINASE"/>
    <property type="match status" value="1"/>
</dbReference>
<evidence type="ECO:0000256" key="5">
    <source>
        <dbReference type="ARBA" id="ARBA00022643"/>
    </source>
</evidence>
<evidence type="ECO:0000256" key="12">
    <source>
        <dbReference type="ARBA" id="ARBA00023268"/>
    </source>
</evidence>
<dbReference type="FunFam" id="3.40.50.620:FF:000021">
    <property type="entry name" value="Riboflavin biosynthesis protein"/>
    <property type="match status" value="1"/>
</dbReference>
<accession>A0A330L9Z9</accession>
<comment type="function">
    <text evidence="1">Catalyzes the phosphorylation of riboflavin to FMN followed by the adenylation of FMN to FAD.</text>
</comment>
<keyword evidence="4 15" id="KW-0285">Flavoprotein</keyword>
<dbReference type="NCBIfam" id="NF004162">
    <property type="entry name" value="PRK05627.1-5"/>
    <property type="match status" value="1"/>
</dbReference>
<dbReference type="InterPro" id="IPR015864">
    <property type="entry name" value="FAD_synthase"/>
</dbReference>
<sequence length="325" mass="35830">MPSGSSIDTCMKVTRGYSGGEERSYPVATVGNFDGHHLGHRSLLRTVVETARRMEGTALVLTFDPHPVKILAPHVDLKFLTSPEEKLQRFEDAGIDEVVVLEFDHPFASLPPETFTEMVLYRGLHLRQIFVGQHFVFGKGRTGNVASLTVMGKRFGFSVNPVSPVIADGGIVSSTRVRKLVQEGQVDLAARLLGRQYAMGGVVLPGAQRGQELGWPTANLRLPVERVIPPNGVYATVTIWNQQRFDSVAYIGSRPTFDAGERLMEVHLLNEQQDLYGESIEVQFLQRLRGDTKFPSGADLSRQIAVDVERAKAILQEHRSALSAG</sequence>
<dbReference type="GO" id="GO:0003919">
    <property type="term" value="F:FMN adenylyltransferase activity"/>
    <property type="evidence" value="ECO:0007669"/>
    <property type="project" value="UniProtKB-UniRule"/>
</dbReference>
<organism evidence="17 18">
    <name type="scientific">Nitrospira lenta</name>
    <dbReference type="NCBI Taxonomy" id="1436998"/>
    <lineage>
        <taxon>Bacteria</taxon>
        <taxon>Pseudomonadati</taxon>
        <taxon>Nitrospirota</taxon>
        <taxon>Nitrospiria</taxon>
        <taxon>Nitrospirales</taxon>
        <taxon>Nitrospiraceae</taxon>
        <taxon>Nitrospira</taxon>
    </lineage>
</organism>
<comment type="pathway">
    <text evidence="3 15">Cofactor biosynthesis; FMN biosynthesis; FMN from riboflavin (ATP route): step 1/1.</text>
</comment>
<evidence type="ECO:0000256" key="14">
    <source>
        <dbReference type="ARBA" id="ARBA00049494"/>
    </source>
</evidence>
<dbReference type="Proteomes" id="UP000248168">
    <property type="component" value="Unassembled WGS sequence"/>
</dbReference>
<gene>
    <name evidence="17" type="primary">ribF</name>
    <name evidence="17" type="ORF">NITLEN_70117</name>
</gene>
<dbReference type="Pfam" id="PF06574">
    <property type="entry name" value="FAD_syn"/>
    <property type="match status" value="1"/>
</dbReference>
<dbReference type="EC" id="2.7.7.2" evidence="15"/>
<dbReference type="NCBIfam" id="TIGR00083">
    <property type="entry name" value="ribF"/>
    <property type="match status" value="1"/>
</dbReference>
<comment type="catalytic activity">
    <reaction evidence="13 15">
        <text>riboflavin + ATP = FMN + ADP + H(+)</text>
        <dbReference type="Rhea" id="RHEA:14357"/>
        <dbReference type="ChEBI" id="CHEBI:15378"/>
        <dbReference type="ChEBI" id="CHEBI:30616"/>
        <dbReference type="ChEBI" id="CHEBI:57986"/>
        <dbReference type="ChEBI" id="CHEBI:58210"/>
        <dbReference type="ChEBI" id="CHEBI:456216"/>
        <dbReference type="EC" id="2.7.1.26"/>
    </reaction>
</comment>
<dbReference type="Gene3D" id="2.40.30.30">
    <property type="entry name" value="Riboflavin kinase-like"/>
    <property type="match status" value="1"/>
</dbReference>
<dbReference type="GO" id="GO:0009398">
    <property type="term" value="P:FMN biosynthetic process"/>
    <property type="evidence" value="ECO:0007669"/>
    <property type="project" value="UniProtKB-UniRule"/>
</dbReference>
<reference evidence="18" key="1">
    <citation type="submission" date="2018-04" db="EMBL/GenBank/DDBJ databases">
        <authorList>
            <person name="Lucker S."/>
            <person name="Sakoula D."/>
        </authorList>
    </citation>
    <scope>NUCLEOTIDE SEQUENCE [LARGE SCALE GENOMIC DNA]</scope>
</reference>
<evidence type="ECO:0000256" key="9">
    <source>
        <dbReference type="ARBA" id="ARBA00022777"/>
    </source>
</evidence>
<dbReference type="GO" id="GO:0009231">
    <property type="term" value="P:riboflavin biosynthetic process"/>
    <property type="evidence" value="ECO:0007669"/>
    <property type="project" value="InterPro"/>
</dbReference>
<name>A0A330L9Z9_9BACT</name>
<evidence type="ECO:0000256" key="6">
    <source>
        <dbReference type="ARBA" id="ARBA00022679"/>
    </source>
</evidence>
<protein>
    <recommendedName>
        <fullName evidence="15">Riboflavin biosynthesis protein</fullName>
    </recommendedName>
    <domain>
        <recommendedName>
            <fullName evidence="15">Riboflavin kinase</fullName>
            <ecNumber evidence="15">2.7.1.26</ecNumber>
        </recommendedName>
        <alternativeName>
            <fullName evidence="15">Flavokinase</fullName>
        </alternativeName>
    </domain>
    <domain>
        <recommendedName>
            <fullName evidence="15">FMN adenylyltransferase</fullName>
            <ecNumber evidence="15">2.7.7.2</ecNumber>
        </recommendedName>
        <alternativeName>
            <fullName evidence="15">FAD pyrophosphorylase</fullName>
        </alternativeName>
        <alternativeName>
            <fullName evidence="15">FAD synthase</fullName>
        </alternativeName>
    </domain>
</protein>
<evidence type="ECO:0000256" key="10">
    <source>
        <dbReference type="ARBA" id="ARBA00022827"/>
    </source>
</evidence>
<evidence type="ECO:0000256" key="13">
    <source>
        <dbReference type="ARBA" id="ARBA00047880"/>
    </source>
</evidence>
<dbReference type="UniPathway" id="UPA00277">
    <property type="reaction ID" value="UER00407"/>
</dbReference>
<dbReference type="OrthoDB" id="9803667at2"/>
<keyword evidence="6 15" id="KW-0808">Transferase</keyword>
<comment type="similarity">
    <text evidence="15">Belongs to the ribF family.</text>
</comment>
<dbReference type="InterPro" id="IPR014729">
    <property type="entry name" value="Rossmann-like_a/b/a_fold"/>
</dbReference>
<keyword evidence="7 15" id="KW-0548">Nucleotidyltransferase</keyword>
<evidence type="ECO:0000256" key="7">
    <source>
        <dbReference type="ARBA" id="ARBA00022695"/>
    </source>
</evidence>
<dbReference type="GO" id="GO:0008531">
    <property type="term" value="F:riboflavin kinase activity"/>
    <property type="evidence" value="ECO:0007669"/>
    <property type="project" value="UniProtKB-UniRule"/>
</dbReference>
<dbReference type="GO" id="GO:0005524">
    <property type="term" value="F:ATP binding"/>
    <property type="evidence" value="ECO:0007669"/>
    <property type="project" value="UniProtKB-UniRule"/>
</dbReference>